<dbReference type="PANTHER" id="PTHR12771:SF51">
    <property type="entry name" value="LD01482P"/>
    <property type="match status" value="1"/>
</dbReference>
<dbReference type="AlphaFoldDB" id="A0A132NSU2"/>
<evidence type="ECO:0000259" key="2">
    <source>
        <dbReference type="Pfam" id="PF04727"/>
    </source>
</evidence>
<dbReference type="Proteomes" id="UP000070089">
    <property type="component" value="Unassembled WGS sequence"/>
</dbReference>
<feature type="chain" id="PRO_5007800094" evidence="1">
    <location>
        <begin position="25"/>
        <end position="211"/>
    </location>
</feature>
<organism evidence="3 4">
    <name type="scientific">Giardia duodenalis assemblage B</name>
    <dbReference type="NCBI Taxonomy" id="1394984"/>
    <lineage>
        <taxon>Eukaryota</taxon>
        <taxon>Metamonada</taxon>
        <taxon>Diplomonadida</taxon>
        <taxon>Hexamitidae</taxon>
        <taxon>Giardiinae</taxon>
        <taxon>Giardia</taxon>
    </lineage>
</organism>
<dbReference type="OrthoDB" id="67155at2759"/>
<keyword evidence="1" id="KW-0732">Signal</keyword>
<sequence length="211" mass="23797">MSFAAWSLGLGLCTLLGLLMLRHPRRKLSGVAPCKLSPIQRHNLEILQKIAETQYDPHNASHCDKLHQVERKFSDALCKSTLEPDWKRLGFQRSESPVTDFRALGVLTLDMLLHSTVYFELQEAVEMGGFPYALVMIILTFDILSLASKDISTGFTIPDHTTELDDLLTQLAAFVDRLILDLASRLERAGGQPLLEFPSVYKKFKRAHGWC</sequence>
<dbReference type="InterPro" id="IPR050868">
    <property type="entry name" value="ELMO_domain-containing"/>
</dbReference>
<dbReference type="PANTHER" id="PTHR12771">
    <property type="entry name" value="ENGULFMENT AND CELL MOTILITY"/>
    <property type="match status" value="1"/>
</dbReference>
<dbReference type="VEuPathDB" id="GiardiaDB:QR46_2864"/>
<gene>
    <name evidence="3" type="ORF">QR46_2864</name>
</gene>
<name>A0A132NSU2_GIAIN</name>
<feature type="domain" description="ELMO" evidence="2">
    <location>
        <begin position="47"/>
        <end position="117"/>
    </location>
</feature>
<evidence type="ECO:0000313" key="4">
    <source>
        <dbReference type="Proteomes" id="UP000070089"/>
    </source>
</evidence>
<reference evidence="3 4" key="1">
    <citation type="journal article" date="2015" name="Mol. Biochem. Parasitol.">
        <title>Identification of polymorphic genes for use in assemblage B genotyping assays through comparative genomics of multiple assemblage B Giardia duodenalis isolates.</title>
        <authorList>
            <person name="Wielinga C."/>
            <person name="Thompson R.C."/>
            <person name="Monis P."/>
            <person name="Ryan U."/>
        </authorList>
    </citation>
    <scope>NUCLEOTIDE SEQUENCE [LARGE SCALE GENOMIC DNA]</scope>
    <source>
        <strain evidence="3 4">BAH15c1</strain>
    </source>
</reference>
<evidence type="ECO:0000313" key="3">
    <source>
        <dbReference type="EMBL" id="KWX13151.1"/>
    </source>
</evidence>
<accession>A0A132NSU2</accession>
<protein>
    <submittedName>
        <fullName evidence="3">Putative ELMO/CED-12 family protein</fullName>
    </submittedName>
</protein>
<dbReference type="InterPro" id="IPR006816">
    <property type="entry name" value="ELMO_dom"/>
</dbReference>
<evidence type="ECO:0000256" key="1">
    <source>
        <dbReference type="SAM" id="SignalP"/>
    </source>
</evidence>
<dbReference type="Pfam" id="PF04727">
    <property type="entry name" value="ELMO_CED12"/>
    <property type="match status" value="1"/>
</dbReference>
<feature type="signal peptide" evidence="1">
    <location>
        <begin position="1"/>
        <end position="24"/>
    </location>
</feature>
<dbReference type="EMBL" id="JXTI01000081">
    <property type="protein sequence ID" value="KWX13151.1"/>
    <property type="molecule type" value="Genomic_DNA"/>
</dbReference>
<comment type="caution">
    <text evidence="3">The sequence shown here is derived from an EMBL/GenBank/DDBJ whole genome shotgun (WGS) entry which is preliminary data.</text>
</comment>
<proteinExistence type="predicted"/>